<dbReference type="KEGG" id="crs:FQB35_06970"/>
<keyword evidence="1" id="KW-0472">Membrane</keyword>
<dbReference type="InterPro" id="IPR012902">
    <property type="entry name" value="N_methyl_site"/>
</dbReference>
<accession>A0A5C0SBY2</accession>
<dbReference type="Proteomes" id="UP000324646">
    <property type="component" value="Chromosome"/>
</dbReference>
<feature type="transmembrane region" description="Helical" evidence="1">
    <location>
        <begin position="12"/>
        <end position="37"/>
    </location>
</feature>
<dbReference type="EMBL" id="CP042243">
    <property type="protein sequence ID" value="QEK12135.1"/>
    <property type="molecule type" value="Genomic_DNA"/>
</dbReference>
<organism evidence="2 3">
    <name type="scientific">Crassaminicella thermophila</name>
    <dbReference type="NCBI Taxonomy" id="2599308"/>
    <lineage>
        <taxon>Bacteria</taxon>
        <taxon>Bacillati</taxon>
        <taxon>Bacillota</taxon>
        <taxon>Clostridia</taxon>
        <taxon>Eubacteriales</taxon>
        <taxon>Clostridiaceae</taxon>
        <taxon>Crassaminicella</taxon>
    </lineage>
</organism>
<dbReference type="NCBIfam" id="TIGR02532">
    <property type="entry name" value="IV_pilin_GFxxxE"/>
    <property type="match status" value="1"/>
</dbReference>
<keyword evidence="1" id="KW-1133">Transmembrane helix</keyword>
<protein>
    <submittedName>
        <fullName evidence="2">Prepilin-type N-terminal cleavage/methylation domain-containing protein</fullName>
    </submittedName>
</protein>
<name>A0A5C0SBY2_CRATE</name>
<sequence length="170" mass="20187">MLLKKLYVCKKGVTLIEVMISITLFSIIMISLTTYFLGIINNCNSQMEILKMKQNVRFALNQIDKILRECNQQEIIYYDNMKKFELKNNKDDTVFVDLSGIQQNKFNTILYFNKDKRQLRINKKGEHNVLIDYIKDISIKEIIDNKLIEIEVFSDKIDYSVKMRLNLSER</sequence>
<keyword evidence="3" id="KW-1185">Reference proteome</keyword>
<reference evidence="2 3" key="1">
    <citation type="submission" date="2019-07" db="EMBL/GenBank/DDBJ databases">
        <title>Complete genome of Crassaminicella thermophila SY095.</title>
        <authorList>
            <person name="Li X."/>
        </authorList>
    </citation>
    <scope>NUCLEOTIDE SEQUENCE [LARGE SCALE GENOMIC DNA]</scope>
    <source>
        <strain evidence="2 3">SY095</strain>
    </source>
</reference>
<dbReference type="OrthoDB" id="1954370at2"/>
<dbReference type="AlphaFoldDB" id="A0A5C0SBY2"/>
<dbReference type="PROSITE" id="PS00409">
    <property type="entry name" value="PROKAR_NTER_METHYL"/>
    <property type="match status" value="1"/>
</dbReference>
<keyword evidence="1" id="KW-0812">Transmembrane</keyword>
<evidence type="ECO:0000256" key="1">
    <source>
        <dbReference type="SAM" id="Phobius"/>
    </source>
</evidence>
<evidence type="ECO:0000313" key="3">
    <source>
        <dbReference type="Proteomes" id="UP000324646"/>
    </source>
</evidence>
<gene>
    <name evidence="2" type="ORF">FQB35_06970</name>
</gene>
<evidence type="ECO:0000313" key="2">
    <source>
        <dbReference type="EMBL" id="QEK12135.1"/>
    </source>
</evidence>
<dbReference type="Pfam" id="PF07963">
    <property type="entry name" value="N_methyl"/>
    <property type="match status" value="1"/>
</dbReference>
<proteinExistence type="predicted"/>